<dbReference type="AlphaFoldDB" id="A0A0A0RW33"/>
<sequence length="401" mass="45404">MELSSGFGCLAVSVCLAIMSCFFSQLFDVTLIFNLNQRLFGTPHHPFDQVSTIPYKALTNDNLSVDSRVLSSMQQFGFFYVSEVPDYSSERELELLKQFFNLPTADKMAVAVQKHNPENSNVYRGYGPLVETSGTQHKEMYNIGPHVVPPPQIKQTDTPLDKLRLISREPNAWPKTDDTAFDEELKRVFEKGLQTRLRIGRGVIRSIGRSLGYPQLEDRFTQSEFSTLGLRKYPLRKSVTDEMNSKYDKVPLTELEHEDSTVTILATFNYTGLQALYDGVYLDVPPSKDGFIVNVGTLIEDLADGQIKAVRHRVKQVGFVRHSIPCFFNPSFDADISRSISGRVTAAGEKYTIFGEWMKDYLPDVEPGLLKYRVTAAGEKYTIFGEWMKDYLPDVEPGLLK</sequence>
<name>A0A0A0RW33_9METZ</name>
<proteinExistence type="evidence at transcript level"/>
<dbReference type="Pfam" id="PF14226">
    <property type="entry name" value="DIOX_N"/>
    <property type="match status" value="1"/>
</dbReference>
<evidence type="ECO:0000259" key="2">
    <source>
        <dbReference type="Pfam" id="PF14226"/>
    </source>
</evidence>
<reference evidence="3" key="1">
    <citation type="journal article" date="2015" name="PLoS ONE">
        <title>Occurrence of Isopenicillin-N-Synthase Homologs in Bioluminescent Ctenophores and Implications for Coelenterazine Biosynthesis.</title>
        <authorList>
            <person name="Francis W.R."/>
            <person name="Shaner N.C."/>
            <person name="Christianson L.M."/>
            <person name="Powers M.L."/>
            <person name="Haddock S.H."/>
        </authorList>
    </citation>
    <scope>NUCLEOTIDE SEQUENCE</scope>
</reference>
<accession>A0A0A0RW33</accession>
<dbReference type="InterPro" id="IPR027443">
    <property type="entry name" value="IPNS-like_sf"/>
</dbReference>
<feature type="non-terminal residue" evidence="3">
    <location>
        <position position="401"/>
    </location>
</feature>
<evidence type="ECO:0000259" key="1">
    <source>
        <dbReference type="Pfam" id="PF03171"/>
    </source>
</evidence>
<dbReference type="InterPro" id="IPR050231">
    <property type="entry name" value="Iron_ascorbate_oxido_reductase"/>
</dbReference>
<dbReference type="Gene3D" id="2.60.120.330">
    <property type="entry name" value="B-lactam Antibiotic, Isopenicillin N Synthase, Chain"/>
    <property type="match status" value="1"/>
</dbReference>
<evidence type="ECO:0000313" key="3">
    <source>
        <dbReference type="EMBL" id="AIW06482.1"/>
    </source>
</evidence>
<dbReference type="EMBL" id="KM233832">
    <property type="protein sequence ID" value="AIW06482.1"/>
    <property type="molecule type" value="mRNA"/>
</dbReference>
<dbReference type="PANTHER" id="PTHR47990">
    <property type="entry name" value="2-OXOGLUTARATE (2OG) AND FE(II)-DEPENDENT OXYGENASE SUPERFAMILY PROTEIN-RELATED"/>
    <property type="match status" value="1"/>
</dbReference>
<dbReference type="Pfam" id="PF03171">
    <property type="entry name" value="2OG-FeII_Oxy"/>
    <property type="match status" value="1"/>
</dbReference>
<organism evidence="3">
    <name type="scientific">Lobata sp. V WRF-2014</name>
    <dbReference type="NCBI Taxonomy" id="1567047"/>
    <lineage>
        <taxon>Eukaryota</taxon>
        <taxon>Metazoa</taxon>
        <taxon>Ctenophora</taxon>
        <taxon>Tentaculata</taxon>
        <taxon>Lobata</taxon>
    </lineage>
</organism>
<dbReference type="InterPro" id="IPR026992">
    <property type="entry name" value="DIOX_N"/>
</dbReference>
<dbReference type="SUPFAM" id="SSF51197">
    <property type="entry name" value="Clavaminate synthase-like"/>
    <property type="match status" value="1"/>
</dbReference>
<feature type="domain" description="Isopenicillin N synthase-like Fe(2+) 2OG dioxygenase" evidence="1">
    <location>
        <begin position="256"/>
        <end position="330"/>
    </location>
</feature>
<feature type="domain" description="Non-haem dioxygenase N-terminal" evidence="2">
    <location>
        <begin position="64"/>
        <end position="175"/>
    </location>
</feature>
<protein>
    <submittedName>
        <fullName evidence="3">Putative isopenicillin-n-synthase</fullName>
    </submittedName>
</protein>
<dbReference type="InterPro" id="IPR044861">
    <property type="entry name" value="IPNS-like_FE2OG_OXY"/>
</dbReference>